<keyword evidence="2" id="KW-0813">Transport</keyword>
<reference evidence="4 5" key="1">
    <citation type="submission" date="2016-03" db="EMBL/GenBank/DDBJ databases">
        <title>How can Kluyveromyces marxianus grow so fast - potential evolutionary course in Saccharomyces Complex revealed by comparative genomics.</title>
        <authorList>
            <person name="Mo W."/>
            <person name="Lu W."/>
            <person name="Yang X."/>
            <person name="Qi J."/>
            <person name="Lv H."/>
        </authorList>
    </citation>
    <scope>NUCLEOTIDE SEQUENCE [LARGE SCALE GENOMIC DNA]</scope>
    <source>
        <strain evidence="4 5">FIM1</strain>
    </source>
</reference>
<evidence type="ECO:0000256" key="1">
    <source>
        <dbReference type="ARBA" id="ARBA00010307"/>
    </source>
</evidence>
<dbReference type="Proteomes" id="UP000422736">
    <property type="component" value="Chromosome 3"/>
</dbReference>
<name>A0ABX6ESM3_KLUMA</name>
<keyword evidence="3" id="KW-0653">Protein transport</keyword>
<evidence type="ECO:0000313" key="4">
    <source>
        <dbReference type="EMBL" id="QGN15047.1"/>
    </source>
</evidence>
<comment type="similarity">
    <text evidence="1">Belongs to the MOG1 family.</text>
</comment>
<organism evidence="4 5">
    <name type="scientific">Kluyveromyces marxianus</name>
    <name type="common">Yeast</name>
    <name type="synonym">Candida kefyr</name>
    <dbReference type="NCBI Taxonomy" id="4911"/>
    <lineage>
        <taxon>Eukaryota</taxon>
        <taxon>Fungi</taxon>
        <taxon>Dikarya</taxon>
        <taxon>Ascomycota</taxon>
        <taxon>Saccharomycotina</taxon>
        <taxon>Saccharomycetes</taxon>
        <taxon>Saccharomycetales</taxon>
        <taxon>Saccharomycetaceae</taxon>
        <taxon>Kluyveromyces</taxon>
    </lineage>
</organism>
<evidence type="ECO:0000256" key="3">
    <source>
        <dbReference type="ARBA" id="ARBA00022927"/>
    </source>
</evidence>
<sequence length="197" mass="21940">MSSWIKQELYGGAITTVIPKTFLDASMLRQVPDTQEVFVNSRRTDEPTSDNLGFNESIIVDLLQRVDETDDRKALEVHLEEVTSLDESSGHTIVTYNQQDNWQSCVAVETAYKWGKESLKETVVLCLGLLRLAEFETDVLISVLVPISSDDEAEHSAMEHAATTKSSEALPPRVVAAYGLLQDMMKAFKVEDPSLFA</sequence>
<protein>
    <submittedName>
        <fullName evidence="4">Nuclear import protein MOG1</fullName>
    </submittedName>
</protein>
<dbReference type="InterPro" id="IPR007681">
    <property type="entry name" value="Mog1"/>
</dbReference>
<evidence type="ECO:0000256" key="2">
    <source>
        <dbReference type="ARBA" id="ARBA00022448"/>
    </source>
</evidence>
<dbReference type="EMBL" id="CP015056">
    <property type="protein sequence ID" value="QGN15047.1"/>
    <property type="molecule type" value="Genomic_DNA"/>
</dbReference>
<accession>A0ABX6ESM3</accession>
<dbReference type="Pfam" id="PF04603">
    <property type="entry name" value="Mog1"/>
    <property type="match status" value="1"/>
</dbReference>
<dbReference type="SUPFAM" id="SSF55724">
    <property type="entry name" value="Mog1p/PsbP-like"/>
    <property type="match status" value="1"/>
</dbReference>
<keyword evidence="5" id="KW-1185">Reference proteome</keyword>
<evidence type="ECO:0000313" key="5">
    <source>
        <dbReference type="Proteomes" id="UP000422736"/>
    </source>
</evidence>
<dbReference type="PANTHER" id="PTHR15837">
    <property type="entry name" value="RAN GUANINE NUCLEOTIDE RELEASE FACTOR"/>
    <property type="match status" value="1"/>
</dbReference>
<dbReference type="Gene3D" id="3.40.1000.10">
    <property type="entry name" value="Mog1/PsbP, alpha/beta/alpha sandwich"/>
    <property type="match status" value="1"/>
</dbReference>
<dbReference type="InterPro" id="IPR016123">
    <property type="entry name" value="Mog1/PsbP_a/b/a-sand"/>
</dbReference>
<proteinExistence type="inferred from homology"/>
<gene>
    <name evidence="4" type="primary">MOG1</name>
    <name evidence="4" type="ORF">FIM1_1732</name>
</gene>
<dbReference type="PANTHER" id="PTHR15837:SF0">
    <property type="entry name" value="RAN GUANINE NUCLEOTIDE RELEASE FACTOR"/>
    <property type="match status" value="1"/>
</dbReference>